<proteinExistence type="predicted"/>
<keyword evidence="1" id="KW-0812">Transmembrane</keyword>
<keyword evidence="1" id="KW-1133">Transmembrane helix</keyword>
<reference evidence="2 3" key="1">
    <citation type="submission" date="2013-08" db="EMBL/GenBank/DDBJ databases">
        <authorList>
            <person name="Weinstock G."/>
            <person name="Sodergren E."/>
            <person name="Wylie T."/>
            <person name="Fulton L."/>
            <person name="Fulton R."/>
            <person name="Fronick C."/>
            <person name="O'Laughlin M."/>
            <person name="Godfrey J."/>
            <person name="Miner T."/>
            <person name="Herter B."/>
            <person name="Appelbaum E."/>
            <person name="Cordes M."/>
            <person name="Lek S."/>
            <person name="Wollam A."/>
            <person name="Pepin K.H."/>
            <person name="Palsikar V.B."/>
            <person name="Mitreva M."/>
            <person name="Wilson R.K."/>
        </authorList>
    </citation>
    <scope>NUCLEOTIDE SEQUENCE [LARGE SCALE GENOMIC DNA]</scope>
    <source>
        <strain evidence="2 3">ATCC 12856</strain>
    </source>
</reference>
<sequence>MTSPISFFGNFYPYYFPLIYIGINNSKSRRFLAKLFLHIAKNKKNAVTGAFCLSIHFLFLL</sequence>
<keyword evidence="1" id="KW-0472">Membrane</keyword>
<comment type="caution">
    <text evidence="2">The sequence shown here is derived from an EMBL/GenBank/DDBJ whole genome shotgun (WGS) entry which is preliminary data.</text>
</comment>
<dbReference type="Proteomes" id="UP000016511">
    <property type="component" value="Unassembled WGS sequence"/>
</dbReference>
<dbReference type="AlphaFoldDB" id="U1WG27"/>
<organism evidence="2 3">
    <name type="scientific">Aneurinibacillus aneurinilyticus ATCC 12856</name>
    <dbReference type="NCBI Taxonomy" id="649747"/>
    <lineage>
        <taxon>Bacteria</taxon>
        <taxon>Bacillati</taxon>
        <taxon>Bacillota</taxon>
        <taxon>Bacilli</taxon>
        <taxon>Bacillales</taxon>
        <taxon>Paenibacillaceae</taxon>
        <taxon>Aneurinibacillus group</taxon>
        <taxon>Aneurinibacillus</taxon>
    </lineage>
</organism>
<evidence type="ECO:0000313" key="3">
    <source>
        <dbReference type="Proteomes" id="UP000016511"/>
    </source>
</evidence>
<dbReference type="HOGENOM" id="CLU_2912344_0_0_9"/>
<keyword evidence="3" id="KW-1185">Reference proteome</keyword>
<protein>
    <submittedName>
        <fullName evidence="2">Uncharacterized protein</fullName>
    </submittedName>
</protein>
<dbReference type="STRING" id="649747.HMPREF0083_04401"/>
<name>U1WG27_ANEAE</name>
<evidence type="ECO:0000313" key="2">
    <source>
        <dbReference type="EMBL" id="ERI07529.1"/>
    </source>
</evidence>
<feature type="transmembrane region" description="Helical" evidence="1">
    <location>
        <begin position="6"/>
        <end position="23"/>
    </location>
</feature>
<gene>
    <name evidence="2" type="ORF">HMPREF0083_04401</name>
</gene>
<accession>U1WG27</accession>
<dbReference type="EMBL" id="AWSJ01000268">
    <property type="protein sequence ID" value="ERI07529.1"/>
    <property type="molecule type" value="Genomic_DNA"/>
</dbReference>
<evidence type="ECO:0000256" key="1">
    <source>
        <dbReference type="SAM" id="Phobius"/>
    </source>
</evidence>